<proteinExistence type="predicted"/>
<dbReference type="Proteomes" id="UP000095657">
    <property type="component" value="Unassembled WGS sequence"/>
</dbReference>
<reference evidence="3 4" key="1">
    <citation type="submission" date="2015-09" db="EMBL/GenBank/DDBJ databases">
        <authorList>
            <consortium name="Pathogen Informatics"/>
        </authorList>
    </citation>
    <scope>NUCLEOTIDE SEQUENCE [LARGE SCALE GENOMIC DNA]</scope>
    <source>
        <strain evidence="1 3">2789STDY5834880</strain>
        <strain evidence="2 4">2789STDY5834946</strain>
    </source>
</reference>
<organism evidence="2 4">
    <name type="scientific">Bacteroides caccae</name>
    <dbReference type="NCBI Taxonomy" id="47678"/>
    <lineage>
        <taxon>Bacteria</taxon>
        <taxon>Pseudomonadati</taxon>
        <taxon>Bacteroidota</taxon>
        <taxon>Bacteroidia</taxon>
        <taxon>Bacteroidales</taxon>
        <taxon>Bacteroidaceae</taxon>
        <taxon>Bacteroides</taxon>
    </lineage>
</organism>
<dbReference type="EMBL" id="CZAI01000005">
    <property type="protein sequence ID" value="CUP50777.1"/>
    <property type="molecule type" value="Genomic_DNA"/>
</dbReference>
<dbReference type="STRING" id="47678.ERS852494_02405"/>
<evidence type="ECO:0000313" key="2">
    <source>
        <dbReference type="EMBL" id="CUQ02459.1"/>
    </source>
</evidence>
<gene>
    <name evidence="1" type="ORF">ERS852494_02405</name>
    <name evidence="2" type="ORF">ERS852558_01601</name>
</gene>
<accession>A0A174T6J0</accession>
<dbReference type="AlphaFoldDB" id="A0A174T6J0"/>
<evidence type="ECO:0000313" key="3">
    <source>
        <dbReference type="Proteomes" id="UP000095657"/>
    </source>
</evidence>
<sequence>MSDRLGSLKLLFPKLEIQVPRRGNCSFSMWELEFLRVETRVSNA</sequence>
<evidence type="ECO:0000313" key="4">
    <source>
        <dbReference type="Proteomes" id="UP000095725"/>
    </source>
</evidence>
<name>A0A174T6J0_9BACE</name>
<dbReference type="EMBL" id="CZBL01000005">
    <property type="protein sequence ID" value="CUQ02459.1"/>
    <property type="molecule type" value="Genomic_DNA"/>
</dbReference>
<evidence type="ECO:0000313" key="1">
    <source>
        <dbReference type="EMBL" id="CUP50777.1"/>
    </source>
</evidence>
<protein>
    <submittedName>
        <fullName evidence="2">Uncharacterized protein</fullName>
    </submittedName>
</protein>
<dbReference type="Proteomes" id="UP000095725">
    <property type="component" value="Unassembled WGS sequence"/>
</dbReference>